<accession>A0A9P0EMN2</accession>
<dbReference type="GO" id="GO:0016491">
    <property type="term" value="F:oxidoreductase activity"/>
    <property type="evidence" value="ECO:0007669"/>
    <property type="project" value="InterPro"/>
</dbReference>
<dbReference type="InterPro" id="IPR044053">
    <property type="entry name" value="AsaB-like"/>
</dbReference>
<sequence>MAMPNTSNRATFQAQAWYLKRLELYSREKPYMFAFDVSSRGVNNTNHEYEERLVSMADMRGRESQFLLDIHGFEIQHLPTALQNQDFDNGEIVRSTYYPEIESLMRTKFPSAYKIHIFSHLGGKLARQVTLLIADRDVGGLDFSPHGASQRLAALVQEDEALQKCRLEIMK</sequence>
<dbReference type="PANTHER" id="PTHR34598">
    <property type="entry name" value="BLL6449 PROTEIN"/>
    <property type="match status" value="1"/>
</dbReference>
<evidence type="ECO:0000313" key="3">
    <source>
        <dbReference type="Proteomes" id="UP000775872"/>
    </source>
</evidence>
<reference evidence="3" key="1">
    <citation type="submission" date="2019-06" db="EMBL/GenBank/DDBJ databases">
        <authorList>
            <person name="Broberg M."/>
        </authorList>
    </citation>
    <scope>NUCLEOTIDE SEQUENCE [LARGE SCALE GENOMIC DNA]</scope>
</reference>
<evidence type="ECO:0000313" key="2">
    <source>
        <dbReference type="EMBL" id="CAH0055132.1"/>
    </source>
</evidence>
<comment type="similarity">
    <text evidence="1">Belongs to the asaB hydroxylase/desaturase family.</text>
</comment>
<dbReference type="PANTHER" id="PTHR34598:SF3">
    <property type="entry name" value="OXIDOREDUCTASE AN1597"/>
    <property type="match status" value="1"/>
</dbReference>
<organism evidence="2 3">
    <name type="scientific">Clonostachys solani</name>
    <dbReference type="NCBI Taxonomy" id="160281"/>
    <lineage>
        <taxon>Eukaryota</taxon>
        <taxon>Fungi</taxon>
        <taxon>Dikarya</taxon>
        <taxon>Ascomycota</taxon>
        <taxon>Pezizomycotina</taxon>
        <taxon>Sordariomycetes</taxon>
        <taxon>Hypocreomycetidae</taxon>
        <taxon>Hypocreales</taxon>
        <taxon>Bionectriaceae</taxon>
        <taxon>Clonostachys</taxon>
    </lineage>
</organism>
<comment type="caution">
    <text evidence="2">The sequence shown here is derived from an EMBL/GenBank/DDBJ whole genome shotgun (WGS) entry which is preliminary data.</text>
</comment>
<dbReference type="AlphaFoldDB" id="A0A9P0EMN2"/>
<dbReference type="OrthoDB" id="412788at2759"/>
<evidence type="ECO:0000256" key="1">
    <source>
        <dbReference type="ARBA" id="ARBA00023604"/>
    </source>
</evidence>
<proteinExistence type="inferred from homology"/>
<reference evidence="2 3" key="2">
    <citation type="submission" date="2021-10" db="EMBL/GenBank/DDBJ databases">
        <authorList>
            <person name="Piombo E."/>
        </authorList>
    </citation>
    <scope>NUCLEOTIDE SEQUENCE [LARGE SCALE GENOMIC DNA]</scope>
</reference>
<dbReference type="EMBL" id="CABFOC020000054">
    <property type="protein sequence ID" value="CAH0055132.1"/>
    <property type="molecule type" value="Genomic_DNA"/>
</dbReference>
<gene>
    <name evidence="2" type="ORF">CSOL1703_00017035</name>
</gene>
<protein>
    <submittedName>
        <fullName evidence="2">Uncharacterized protein</fullName>
    </submittedName>
</protein>
<name>A0A9P0EMN2_9HYPO</name>
<keyword evidence="3" id="KW-1185">Reference proteome</keyword>
<dbReference type="Proteomes" id="UP000775872">
    <property type="component" value="Unassembled WGS sequence"/>
</dbReference>